<evidence type="ECO:0000256" key="3">
    <source>
        <dbReference type="ARBA" id="ARBA00012219"/>
    </source>
</evidence>
<dbReference type="STRING" id="94130.A0A2Z6RFJ0"/>
<dbReference type="NCBIfam" id="TIGR00125">
    <property type="entry name" value="cyt_tran_rel"/>
    <property type="match status" value="1"/>
</dbReference>
<dbReference type="InterPro" id="IPR042176">
    <property type="entry name" value="Pantoate_ligase_C"/>
</dbReference>
<dbReference type="SUPFAM" id="SSF52374">
    <property type="entry name" value="Nucleotidylyl transferase"/>
    <property type="match status" value="1"/>
</dbReference>
<dbReference type="CDD" id="cd00560">
    <property type="entry name" value="PanC"/>
    <property type="match status" value="1"/>
</dbReference>
<reference evidence="12 13" key="1">
    <citation type="submission" date="2017-11" db="EMBL/GenBank/DDBJ databases">
        <title>The genome of Rhizophagus clarus HR1 reveals common genetic basis of auxotrophy among arbuscular mycorrhizal fungi.</title>
        <authorList>
            <person name="Kobayashi Y."/>
        </authorList>
    </citation>
    <scope>NUCLEOTIDE SEQUENCE [LARGE SCALE GENOMIC DNA]</scope>
    <source>
        <strain evidence="12 13">HR1</strain>
    </source>
</reference>
<evidence type="ECO:0000256" key="1">
    <source>
        <dbReference type="ARBA" id="ARBA00004990"/>
    </source>
</evidence>
<keyword evidence="6" id="KW-0566">Pantothenate biosynthesis</keyword>
<dbReference type="EMBL" id="BEXD01003268">
    <property type="protein sequence ID" value="GBC00691.1"/>
    <property type="molecule type" value="Genomic_DNA"/>
</dbReference>
<dbReference type="FunFam" id="3.40.50.620:FF:000013">
    <property type="entry name" value="Pantothenate synthetase"/>
    <property type="match status" value="1"/>
</dbReference>
<evidence type="ECO:0000256" key="4">
    <source>
        <dbReference type="ARBA" id="ARBA00015647"/>
    </source>
</evidence>
<evidence type="ECO:0000313" key="12">
    <source>
        <dbReference type="EMBL" id="GBC00691.1"/>
    </source>
</evidence>
<dbReference type="Pfam" id="PF02569">
    <property type="entry name" value="Pantoate_ligase"/>
    <property type="match status" value="1"/>
</dbReference>
<dbReference type="PANTHER" id="PTHR21299">
    <property type="entry name" value="CYTIDYLATE KINASE/PANTOATE-BETA-ALANINE LIGASE"/>
    <property type="match status" value="1"/>
</dbReference>
<dbReference type="InterPro" id="IPR014729">
    <property type="entry name" value="Rossmann-like_a/b/a_fold"/>
</dbReference>
<dbReference type="Proteomes" id="UP000247702">
    <property type="component" value="Unassembled WGS sequence"/>
</dbReference>
<evidence type="ECO:0000256" key="5">
    <source>
        <dbReference type="ARBA" id="ARBA00022598"/>
    </source>
</evidence>
<evidence type="ECO:0000256" key="7">
    <source>
        <dbReference type="ARBA" id="ARBA00022741"/>
    </source>
</evidence>
<dbReference type="NCBIfam" id="TIGR00018">
    <property type="entry name" value="panC"/>
    <property type="match status" value="1"/>
</dbReference>
<dbReference type="Gene3D" id="3.40.50.620">
    <property type="entry name" value="HUPs"/>
    <property type="match status" value="1"/>
</dbReference>
<organism evidence="12 13">
    <name type="scientific">Rhizophagus clarus</name>
    <dbReference type="NCBI Taxonomy" id="94130"/>
    <lineage>
        <taxon>Eukaryota</taxon>
        <taxon>Fungi</taxon>
        <taxon>Fungi incertae sedis</taxon>
        <taxon>Mucoromycota</taxon>
        <taxon>Glomeromycotina</taxon>
        <taxon>Glomeromycetes</taxon>
        <taxon>Glomerales</taxon>
        <taxon>Glomeraceae</taxon>
        <taxon>Rhizophagus</taxon>
    </lineage>
</organism>
<keyword evidence="7" id="KW-0547">Nucleotide-binding</keyword>
<keyword evidence="8" id="KW-0067">ATP-binding</keyword>
<evidence type="ECO:0000256" key="8">
    <source>
        <dbReference type="ARBA" id="ARBA00022840"/>
    </source>
</evidence>
<dbReference type="PANTHER" id="PTHR21299:SF1">
    <property type="entry name" value="PANTOATE--BETA-ALANINE LIGASE"/>
    <property type="match status" value="1"/>
</dbReference>
<dbReference type="AlphaFoldDB" id="A0A2Z6RFJ0"/>
<evidence type="ECO:0000256" key="6">
    <source>
        <dbReference type="ARBA" id="ARBA00022655"/>
    </source>
</evidence>
<proteinExistence type="inferred from homology"/>
<dbReference type="GO" id="GO:0015940">
    <property type="term" value="P:pantothenate biosynthetic process"/>
    <property type="evidence" value="ECO:0007669"/>
    <property type="project" value="UniProtKB-UniPathway"/>
</dbReference>
<evidence type="ECO:0000256" key="11">
    <source>
        <dbReference type="ARBA" id="ARBA00048258"/>
    </source>
</evidence>
<keyword evidence="5" id="KW-0436">Ligase</keyword>
<dbReference type="Gene3D" id="3.30.1300.10">
    <property type="entry name" value="Pantoate-beta-alanine ligase, C-terminal domain"/>
    <property type="match status" value="1"/>
</dbReference>
<evidence type="ECO:0000313" key="13">
    <source>
        <dbReference type="Proteomes" id="UP000247702"/>
    </source>
</evidence>
<evidence type="ECO:0000256" key="2">
    <source>
        <dbReference type="ARBA" id="ARBA00009256"/>
    </source>
</evidence>
<comment type="similarity">
    <text evidence="2">Belongs to the pantothenate synthetase family.</text>
</comment>
<gene>
    <name evidence="12" type="ORF">RclHR1_03940017</name>
</gene>
<dbReference type="HAMAP" id="MF_00158">
    <property type="entry name" value="PanC"/>
    <property type="match status" value="1"/>
</dbReference>
<dbReference type="InterPro" id="IPR004821">
    <property type="entry name" value="Cyt_trans-like"/>
</dbReference>
<protein>
    <recommendedName>
        <fullName evidence="4">Pantoate--beta-alanine ligase</fullName>
        <ecNumber evidence="3">6.3.2.1</ecNumber>
    </recommendedName>
    <alternativeName>
        <fullName evidence="10">Pantoate-activating enzyme</fullName>
    </alternativeName>
    <alternativeName>
        <fullName evidence="9">Pantothenate synthetase</fullName>
    </alternativeName>
</protein>
<evidence type="ECO:0000256" key="10">
    <source>
        <dbReference type="ARBA" id="ARBA00032806"/>
    </source>
</evidence>
<dbReference type="EC" id="6.3.2.1" evidence="3"/>
<comment type="pathway">
    <text evidence="1">Cofactor biosynthesis; (R)-pantothenate biosynthesis; (R)-pantothenate from (R)-pantoate and beta-alanine: step 1/1.</text>
</comment>
<sequence>MLRPKLLSSISSINNFSRFRSMSFQKEIHSIKTIETIPSFRSWRRQFMKQDKQVAFVPTMGSLHEGHLKLVKLASEHCPIVVVSIFVNPAQFAPNEDLDKYPRTLSHDLELLRSLNCVDTVFLPKVKDIYPSGIPLEIEKQKGTFVEVKGKSHQLEGTTRPSFFRGVSTVVAKLFNIVQPDHVFFGQKDAQQCIVIRSLISDLHFPIEMHVGPTKREHDGLAMSSRNQYLTPEMRNYAITLYNALTTIKDELDKGKRNREILLSKGYEIVEEATQKVKEKNLGFELKLDYLSIADPTTLDELQEIEEGKGAIISGALFVGRTRVLDNLLFNCTL</sequence>
<dbReference type="UniPathway" id="UPA00028">
    <property type="reaction ID" value="UER00005"/>
</dbReference>
<dbReference type="GO" id="GO:0004592">
    <property type="term" value="F:pantoate-beta-alanine ligase activity"/>
    <property type="evidence" value="ECO:0007669"/>
    <property type="project" value="UniProtKB-EC"/>
</dbReference>
<evidence type="ECO:0000256" key="9">
    <source>
        <dbReference type="ARBA" id="ARBA00029902"/>
    </source>
</evidence>
<name>A0A2Z6RFJ0_9GLOM</name>
<dbReference type="GO" id="GO:0005524">
    <property type="term" value="F:ATP binding"/>
    <property type="evidence" value="ECO:0007669"/>
    <property type="project" value="UniProtKB-KW"/>
</dbReference>
<keyword evidence="13" id="KW-1185">Reference proteome</keyword>
<comment type="catalytic activity">
    <reaction evidence="11">
        <text>(R)-pantoate + beta-alanine + ATP = (R)-pantothenate + AMP + diphosphate + H(+)</text>
        <dbReference type="Rhea" id="RHEA:10912"/>
        <dbReference type="ChEBI" id="CHEBI:15378"/>
        <dbReference type="ChEBI" id="CHEBI:15980"/>
        <dbReference type="ChEBI" id="CHEBI:29032"/>
        <dbReference type="ChEBI" id="CHEBI:30616"/>
        <dbReference type="ChEBI" id="CHEBI:33019"/>
        <dbReference type="ChEBI" id="CHEBI:57966"/>
        <dbReference type="ChEBI" id="CHEBI:456215"/>
        <dbReference type="EC" id="6.3.2.1"/>
    </reaction>
</comment>
<comment type="caution">
    <text evidence="12">The sequence shown here is derived from an EMBL/GenBank/DDBJ whole genome shotgun (WGS) entry which is preliminary data.</text>
</comment>
<accession>A0A2Z6RFJ0</accession>
<dbReference type="InterPro" id="IPR003721">
    <property type="entry name" value="Pantoate_ligase"/>
</dbReference>